<dbReference type="PANTHER" id="PTHR39430">
    <property type="entry name" value="MEMBRANE-ASSOCIATED PROTEASE-RELATED"/>
    <property type="match status" value="1"/>
</dbReference>
<organism evidence="3 4">
    <name type="scientific">Siminovitchia terrae</name>
    <name type="common">Bacillus terrae</name>
    <dbReference type="NCBI Taxonomy" id="1914933"/>
    <lineage>
        <taxon>Bacteria</taxon>
        <taxon>Bacillati</taxon>
        <taxon>Bacillota</taxon>
        <taxon>Bacilli</taxon>
        <taxon>Bacillales</taxon>
        <taxon>Bacillaceae</taxon>
        <taxon>Siminovitchia</taxon>
    </lineage>
</organism>
<dbReference type="RefSeq" id="WP_120119575.1">
    <property type="nucleotide sequence ID" value="NZ_QYTW02000052.1"/>
</dbReference>
<feature type="transmembrane region" description="Helical" evidence="1">
    <location>
        <begin position="141"/>
        <end position="159"/>
    </location>
</feature>
<feature type="domain" description="CAAX prenyl protease 2/Lysostaphin resistance protein A-like" evidence="2">
    <location>
        <begin position="110"/>
        <end position="202"/>
    </location>
</feature>
<dbReference type="EMBL" id="QYTW02000052">
    <property type="protein sequence ID" value="RST56933.1"/>
    <property type="molecule type" value="Genomic_DNA"/>
</dbReference>
<dbReference type="OrthoDB" id="324900at2"/>
<keyword evidence="3" id="KW-0378">Hydrolase</keyword>
<keyword evidence="3" id="KW-0482">Metalloprotease</keyword>
<evidence type="ECO:0000313" key="3">
    <source>
        <dbReference type="EMBL" id="RST56933.1"/>
    </source>
</evidence>
<feature type="transmembrane region" description="Helical" evidence="1">
    <location>
        <begin position="233"/>
        <end position="256"/>
    </location>
</feature>
<feature type="transmembrane region" description="Helical" evidence="1">
    <location>
        <begin position="7"/>
        <end position="26"/>
    </location>
</feature>
<dbReference type="GO" id="GO:0006508">
    <property type="term" value="P:proteolysis"/>
    <property type="evidence" value="ECO:0007669"/>
    <property type="project" value="UniProtKB-KW"/>
</dbReference>
<feature type="transmembrane region" description="Helical" evidence="1">
    <location>
        <begin position="190"/>
        <end position="213"/>
    </location>
</feature>
<feature type="transmembrane region" description="Helical" evidence="1">
    <location>
        <begin position="72"/>
        <end position="96"/>
    </location>
</feature>
<keyword evidence="1" id="KW-0812">Transmembrane</keyword>
<sequence>MKKMISTILKTVVFFIGWAILISFTPDLQTKNQALLRLWWEFTPLVVVILFSIIFVLVIEKGKVQVSIGSRFFRNSLTGVVIGVLWLGSVVAVLLLTKTMSLQGQNNIDHIWIWILALLLNVAMQELLVRGYLYQLWKQKYNVVVATVLTTILFTAMHGGAFEAGILPVLNVVSMSVFITLLLEYTGTIIAPIIAHFIWNIVGAIILGGISVASDYPNLLDSTFQGNTLISGGIYKIEGSIIVLVVNLILITYLFVLRKRVGQNYK</sequence>
<dbReference type="Pfam" id="PF02517">
    <property type="entry name" value="Rce1-like"/>
    <property type="match status" value="1"/>
</dbReference>
<feature type="transmembrane region" description="Helical" evidence="1">
    <location>
        <begin position="111"/>
        <end position="129"/>
    </location>
</feature>
<dbReference type="GO" id="GO:0008237">
    <property type="term" value="F:metallopeptidase activity"/>
    <property type="evidence" value="ECO:0007669"/>
    <property type="project" value="UniProtKB-KW"/>
</dbReference>
<dbReference type="GO" id="GO:0004175">
    <property type="term" value="F:endopeptidase activity"/>
    <property type="evidence" value="ECO:0007669"/>
    <property type="project" value="UniProtKB-ARBA"/>
</dbReference>
<dbReference type="Proteomes" id="UP000287296">
    <property type="component" value="Unassembled WGS sequence"/>
</dbReference>
<accession>A0A429X0L7</accession>
<dbReference type="AlphaFoldDB" id="A0A429X0L7"/>
<dbReference type="PANTHER" id="PTHR39430:SF1">
    <property type="entry name" value="PROTEASE"/>
    <property type="match status" value="1"/>
</dbReference>
<comment type="caution">
    <text evidence="3">The sequence shown here is derived from an EMBL/GenBank/DDBJ whole genome shotgun (WGS) entry which is preliminary data.</text>
</comment>
<protein>
    <submittedName>
        <fullName evidence="3">CPBP family intramembrane metalloprotease</fullName>
    </submittedName>
</protein>
<evidence type="ECO:0000256" key="1">
    <source>
        <dbReference type="SAM" id="Phobius"/>
    </source>
</evidence>
<feature type="transmembrane region" description="Helical" evidence="1">
    <location>
        <begin position="38"/>
        <end position="60"/>
    </location>
</feature>
<feature type="transmembrane region" description="Helical" evidence="1">
    <location>
        <begin position="165"/>
        <end position="183"/>
    </location>
</feature>
<keyword evidence="3" id="KW-0645">Protease</keyword>
<dbReference type="GO" id="GO:0080120">
    <property type="term" value="P:CAAX-box protein maturation"/>
    <property type="evidence" value="ECO:0007669"/>
    <property type="project" value="UniProtKB-ARBA"/>
</dbReference>
<keyword evidence="1" id="KW-1133">Transmembrane helix</keyword>
<dbReference type="InterPro" id="IPR003675">
    <property type="entry name" value="Rce1/LyrA-like_dom"/>
</dbReference>
<gene>
    <name evidence="3" type="ORF">D5F11_025455</name>
</gene>
<name>A0A429X0L7_SIMTE</name>
<proteinExistence type="predicted"/>
<reference evidence="3 4" key="1">
    <citation type="submission" date="2018-12" db="EMBL/GenBank/DDBJ databases">
        <authorList>
            <person name="Sun L."/>
            <person name="Chen Z."/>
        </authorList>
    </citation>
    <scope>NUCLEOTIDE SEQUENCE [LARGE SCALE GENOMIC DNA]</scope>
    <source>
        <strain evidence="3 4">LMG 29736</strain>
    </source>
</reference>
<evidence type="ECO:0000259" key="2">
    <source>
        <dbReference type="Pfam" id="PF02517"/>
    </source>
</evidence>
<keyword evidence="1" id="KW-0472">Membrane</keyword>
<evidence type="ECO:0000313" key="4">
    <source>
        <dbReference type="Proteomes" id="UP000287296"/>
    </source>
</evidence>